<feature type="domain" description="Glycoside hydrolase family 20 catalytic" evidence="7">
    <location>
        <begin position="218"/>
        <end position="585"/>
    </location>
</feature>
<keyword evidence="10" id="KW-1185">Reference proteome</keyword>
<dbReference type="EC" id="3.2.1.52" evidence="3"/>
<evidence type="ECO:0000256" key="6">
    <source>
        <dbReference type="SAM" id="MobiDB-lite"/>
    </source>
</evidence>
<comment type="catalytic activity">
    <reaction evidence="1">
        <text>Hydrolysis of terminal non-reducing N-acetyl-D-hexosamine residues in N-acetyl-beta-D-hexosaminides.</text>
        <dbReference type="EC" id="3.2.1.52"/>
    </reaction>
</comment>
<dbReference type="EMBL" id="JBHSBL010000024">
    <property type="protein sequence ID" value="MFC4070328.1"/>
    <property type="molecule type" value="Genomic_DNA"/>
</dbReference>
<evidence type="ECO:0000256" key="4">
    <source>
        <dbReference type="ARBA" id="ARBA00022801"/>
    </source>
</evidence>
<dbReference type="PANTHER" id="PTHR22600">
    <property type="entry name" value="BETA-HEXOSAMINIDASE"/>
    <property type="match status" value="1"/>
</dbReference>
<dbReference type="PANTHER" id="PTHR22600:SF57">
    <property type="entry name" value="BETA-N-ACETYLHEXOSAMINIDASE"/>
    <property type="match status" value="1"/>
</dbReference>
<comment type="caution">
    <text evidence="9">The sequence shown here is derived from an EMBL/GenBank/DDBJ whole genome shotgun (WGS) entry which is preliminary data.</text>
</comment>
<evidence type="ECO:0000259" key="8">
    <source>
        <dbReference type="Pfam" id="PF02838"/>
    </source>
</evidence>
<evidence type="ECO:0000313" key="10">
    <source>
        <dbReference type="Proteomes" id="UP001595867"/>
    </source>
</evidence>
<keyword evidence="4" id="KW-0378">Hydrolase</keyword>
<proteinExistence type="inferred from homology"/>
<evidence type="ECO:0000313" key="9">
    <source>
        <dbReference type="EMBL" id="MFC4070328.1"/>
    </source>
</evidence>
<dbReference type="InterPro" id="IPR025705">
    <property type="entry name" value="Beta_hexosaminidase_sua/sub"/>
</dbReference>
<accession>A0ABV8J507</accession>
<dbReference type="Gene3D" id="3.20.20.80">
    <property type="entry name" value="Glycosidases"/>
    <property type="match status" value="1"/>
</dbReference>
<feature type="region of interest" description="Disordered" evidence="6">
    <location>
        <begin position="613"/>
        <end position="632"/>
    </location>
</feature>
<dbReference type="InterPro" id="IPR029018">
    <property type="entry name" value="Hex-like_dom2"/>
</dbReference>
<dbReference type="InterPro" id="IPR017853">
    <property type="entry name" value="GH"/>
</dbReference>
<evidence type="ECO:0000256" key="5">
    <source>
        <dbReference type="ARBA" id="ARBA00023295"/>
    </source>
</evidence>
<keyword evidence="5" id="KW-0326">Glycosidase</keyword>
<gene>
    <name evidence="9" type="ORF">ACFO0C_35825</name>
</gene>
<reference evidence="10" key="1">
    <citation type="journal article" date="2019" name="Int. J. Syst. Evol. Microbiol.">
        <title>The Global Catalogue of Microorganisms (GCM) 10K type strain sequencing project: providing services to taxonomists for standard genome sequencing and annotation.</title>
        <authorList>
            <consortium name="The Broad Institute Genomics Platform"/>
            <consortium name="The Broad Institute Genome Sequencing Center for Infectious Disease"/>
            <person name="Wu L."/>
            <person name="Ma J."/>
        </authorList>
    </citation>
    <scope>NUCLEOTIDE SEQUENCE [LARGE SCALE GENOMIC DNA]</scope>
    <source>
        <strain evidence="10">TBRC 5832</strain>
    </source>
</reference>
<dbReference type="Pfam" id="PF00728">
    <property type="entry name" value="Glyco_hydro_20"/>
    <property type="match status" value="1"/>
</dbReference>
<organism evidence="9 10">
    <name type="scientific">Actinoplanes subglobosus</name>
    <dbReference type="NCBI Taxonomy" id="1547892"/>
    <lineage>
        <taxon>Bacteria</taxon>
        <taxon>Bacillati</taxon>
        <taxon>Actinomycetota</taxon>
        <taxon>Actinomycetes</taxon>
        <taxon>Micromonosporales</taxon>
        <taxon>Micromonosporaceae</taxon>
        <taxon>Actinoplanes</taxon>
    </lineage>
</organism>
<comment type="similarity">
    <text evidence="2">Belongs to the glycosyl hydrolase 20 family.</text>
</comment>
<dbReference type="PRINTS" id="PR00738">
    <property type="entry name" value="GLHYDRLASE20"/>
</dbReference>
<dbReference type="SUPFAM" id="SSF51445">
    <property type="entry name" value="(Trans)glycosidases"/>
    <property type="match status" value="1"/>
</dbReference>
<sequence length="650" mass="70235">MLTPRPVTLVTGHGDLVPARDAALASGDGDLVLDRDAALACGHGDLVPARDAAVACGHGDLVLDRDAAVACGHGDLVLDRDAALACGHGDLVLDRDAALACGHGDLVLDRDTTVGAPAALDGVLGWLQGALRPPTGLPLTRSHDATITLALDDTLAAEAFRLRVTPERVVITGGGPAGVFWGCQALLQLLPPAVHRKATAAGHRWSVPSLQIYDHPRFAWRGLMLDVARHFMPKHDVLRIIDLMAMHRLNTLHLHLTDDQGWRVEILRYPLLTEVGAWRRESQVGAARGGRADGRPHGGYYTQDDIREIVAYAAQRFITVVPEIETPGHVQAALAAYPSLGVGASPGLGGPPEGGDLVGAGGTLAAGAGPPQVWTRWGVNRNILNVEESTVDFFTGVLDEIMELFPSTYIGVGGDECPKDQWRDDPRTQQRMADLGFTREQQLHAWFVRRLGDHLAASGRRLFGWDEILEGELPSGATIASWRGSTGAVTAARRGIDVVSCPDDKVYLDYRQSELPTEPIPVSIPLELGDVYAFDPVPPELTADEARHVLGGQAALWTEHADSPRTVDYLLFPRLCAVAEALWSPPGGDFTDFERRLTHHLHRLDAFGVEYRHPSGPRPWQQRPGVPGRPATRRQRAEHIARLVATITTP</sequence>
<dbReference type="InterPro" id="IPR015882">
    <property type="entry name" value="HEX_bac_N"/>
</dbReference>
<dbReference type="Proteomes" id="UP001595867">
    <property type="component" value="Unassembled WGS sequence"/>
</dbReference>
<dbReference type="SUPFAM" id="SSF55545">
    <property type="entry name" value="beta-N-acetylhexosaminidase-like domain"/>
    <property type="match status" value="1"/>
</dbReference>
<dbReference type="InterPro" id="IPR015883">
    <property type="entry name" value="Glyco_hydro_20_cat"/>
</dbReference>
<feature type="domain" description="Beta-hexosaminidase bacterial type N-terminal" evidence="8">
    <location>
        <begin position="102"/>
        <end position="215"/>
    </location>
</feature>
<dbReference type="CDD" id="cd06563">
    <property type="entry name" value="GH20_chitobiase-like"/>
    <property type="match status" value="1"/>
</dbReference>
<dbReference type="Pfam" id="PF02838">
    <property type="entry name" value="Glyco_hydro_20b"/>
    <property type="match status" value="1"/>
</dbReference>
<dbReference type="RefSeq" id="WP_378071211.1">
    <property type="nucleotide sequence ID" value="NZ_JBHSBL010000024.1"/>
</dbReference>
<name>A0ABV8J507_9ACTN</name>
<evidence type="ECO:0000256" key="1">
    <source>
        <dbReference type="ARBA" id="ARBA00001231"/>
    </source>
</evidence>
<protein>
    <recommendedName>
        <fullName evidence="3">beta-N-acetylhexosaminidase</fullName>
        <ecNumber evidence="3">3.2.1.52</ecNumber>
    </recommendedName>
</protein>
<evidence type="ECO:0000256" key="3">
    <source>
        <dbReference type="ARBA" id="ARBA00012663"/>
    </source>
</evidence>
<evidence type="ECO:0000259" key="7">
    <source>
        <dbReference type="Pfam" id="PF00728"/>
    </source>
</evidence>
<dbReference type="Gene3D" id="3.30.379.10">
    <property type="entry name" value="Chitobiase/beta-hexosaminidase domain 2-like"/>
    <property type="match status" value="1"/>
</dbReference>
<evidence type="ECO:0000256" key="2">
    <source>
        <dbReference type="ARBA" id="ARBA00006285"/>
    </source>
</evidence>